<reference evidence="10 11" key="1">
    <citation type="submission" date="2019-03" db="EMBL/GenBank/DDBJ databases">
        <title>Sequencing 23 genomes of Wallemia ichthyophaga.</title>
        <authorList>
            <person name="Gostincar C."/>
        </authorList>
    </citation>
    <scope>NUCLEOTIDE SEQUENCE [LARGE SCALE GENOMIC DNA]</scope>
    <source>
        <strain evidence="10 11">EXF-5753</strain>
    </source>
</reference>
<dbReference type="GO" id="GO:0016020">
    <property type="term" value="C:membrane"/>
    <property type="evidence" value="ECO:0007669"/>
    <property type="project" value="UniProtKB-SubCell"/>
</dbReference>
<protein>
    <recommendedName>
        <fullName evidence="9">Major facilitator superfamily (MFS) profile domain-containing protein</fullName>
    </recommendedName>
</protein>
<feature type="transmembrane region" description="Helical" evidence="8">
    <location>
        <begin position="120"/>
        <end position="139"/>
    </location>
</feature>
<dbReference type="PROSITE" id="PS50850">
    <property type="entry name" value="MFS"/>
    <property type="match status" value="1"/>
</dbReference>
<dbReference type="AlphaFoldDB" id="A0A4V4LSE8"/>
<feature type="transmembrane region" description="Helical" evidence="8">
    <location>
        <begin position="484"/>
        <end position="504"/>
    </location>
</feature>
<evidence type="ECO:0000256" key="6">
    <source>
        <dbReference type="ARBA" id="ARBA00023136"/>
    </source>
</evidence>
<evidence type="ECO:0000256" key="5">
    <source>
        <dbReference type="ARBA" id="ARBA00022989"/>
    </source>
</evidence>
<feature type="domain" description="Major facilitator superfamily (MFS) profile" evidence="9">
    <location>
        <begin position="49"/>
        <end position="539"/>
    </location>
</feature>
<dbReference type="OrthoDB" id="8120565at2759"/>
<dbReference type="InterPro" id="IPR050360">
    <property type="entry name" value="MFS_Sugar_Transporters"/>
</dbReference>
<keyword evidence="4 8" id="KW-0812">Transmembrane</keyword>
<keyword evidence="6 8" id="KW-0472">Membrane</keyword>
<evidence type="ECO:0000259" key="9">
    <source>
        <dbReference type="PROSITE" id="PS50850"/>
    </source>
</evidence>
<dbReference type="GO" id="GO:0005351">
    <property type="term" value="F:carbohydrate:proton symporter activity"/>
    <property type="evidence" value="ECO:0007669"/>
    <property type="project" value="TreeGrafter"/>
</dbReference>
<evidence type="ECO:0000256" key="4">
    <source>
        <dbReference type="ARBA" id="ARBA00022692"/>
    </source>
</evidence>
<keyword evidence="11" id="KW-1185">Reference proteome</keyword>
<dbReference type="PANTHER" id="PTHR48022:SF2">
    <property type="entry name" value="PLASTIDIC GLUCOSE TRANSPORTER 4"/>
    <property type="match status" value="1"/>
</dbReference>
<feature type="transmembrane region" description="Helical" evidence="8">
    <location>
        <begin position="179"/>
        <end position="199"/>
    </location>
</feature>
<comment type="caution">
    <text evidence="10">The sequence shown here is derived from an EMBL/GenBank/DDBJ whole genome shotgun (WGS) entry which is preliminary data.</text>
</comment>
<keyword evidence="5 8" id="KW-1133">Transmembrane helix</keyword>
<evidence type="ECO:0000313" key="11">
    <source>
        <dbReference type="Proteomes" id="UP000310189"/>
    </source>
</evidence>
<feature type="transmembrane region" description="Helical" evidence="8">
    <location>
        <begin position="450"/>
        <end position="472"/>
    </location>
</feature>
<dbReference type="InterPro" id="IPR036259">
    <property type="entry name" value="MFS_trans_sf"/>
</dbReference>
<keyword evidence="3" id="KW-0813">Transport</keyword>
<evidence type="ECO:0000256" key="7">
    <source>
        <dbReference type="ARBA" id="ARBA00049119"/>
    </source>
</evidence>
<dbReference type="InterPro" id="IPR005829">
    <property type="entry name" value="Sugar_transporter_CS"/>
</dbReference>
<feature type="transmembrane region" description="Helical" evidence="8">
    <location>
        <begin position="415"/>
        <end position="438"/>
    </location>
</feature>
<comment type="subcellular location">
    <subcellularLocation>
        <location evidence="1">Membrane</location>
        <topology evidence="1">Multi-pass membrane protein</topology>
    </subcellularLocation>
</comment>
<feature type="transmembrane region" description="Helical" evidence="8">
    <location>
        <begin position="145"/>
        <end position="167"/>
    </location>
</feature>
<dbReference type="PRINTS" id="PR00171">
    <property type="entry name" value="SUGRTRNSPORT"/>
</dbReference>
<dbReference type="Proteomes" id="UP000310189">
    <property type="component" value="Unassembled WGS sequence"/>
</dbReference>
<dbReference type="Pfam" id="PF00083">
    <property type="entry name" value="Sugar_tr"/>
    <property type="match status" value="1"/>
</dbReference>
<dbReference type="InterPro" id="IPR020846">
    <property type="entry name" value="MFS_dom"/>
</dbReference>
<comment type="catalytic activity">
    <reaction evidence="7">
        <text>myo-inositol(out) + H(+)(out) = myo-inositol(in) + H(+)(in)</text>
        <dbReference type="Rhea" id="RHEA:60364"/>
        <dbReference type="ChEBI" id="CHEBI:15378"/>
        <dbReference type="ChEBI" id="CHEBI:17268"/>
    </reaction>
</comment>
<evidence type="ECO:0000256" key="3">
    <source>
        <dbReference type="ARBA" id="ARBA00022448"/>
    </source>
</evidence>
<accession>A0A4V4LSE8</accession>
<dbReference type="PROSITE" id="PS00217">
    <property type="entry name" value="SUGAR_TRANSPORT_2"/>
    <property type="match status" value="1"/>
</dbReference>
<dbReference type="InterPro" id="IPR005828">
    <property type="entry name" value="MFS_sugar_transport-like"/>
</dbReference>
<name>A0A4V4LSE8_9BASI</name>
<feature type="transmembrane region" description="Helical" evidence="8">
    <location>
        <begin position="88"/>
        <end position="108"/>
    </location>
</feature>
<dbReference type="PROSITE" id="PS00216">
    <property type="entry name" value="SUGAR_TRANSPORT_1"/>
    <property type="match status" value="1"/>
</dbReference>
<dbReference type="EMBL" id="SPNW01000085">
    <property type="protein sequence ID" value="TIA86273.1"/>
    <property type="molecule type" value="Genomic_DNA"/>
</dbReference>
<proteinExistence type="inferred from homology"/>
<dbReference type="Gene3D" id="1.20.1250.20">
    <property type="entry name" value="MFS general substrate transporter like domains"/>
    <property type="match status" value="1"/>
</dbReference>
<dbReference type="PANTHER" id="PTHR48022">
    <property type="entry name" value="PLASTIDIC GLUCOSE TRANSPORTER 4"/>
    <property type="match status" value="1"/>
</dbReference>
<evidence type="ECO:0000313" key="10">
    <source>
        <dbReference type="EMBL" id="TIA86273.1"/>
    </source>
</evidence>
<feature type="transmembrane region" description="Helical" evidence="8">
    <location>
        <begin position="390"/>
        <end position="408"/>
    </location>
</feature>
<feature type="transmembrane region" description="Helical" evidence="8">
    <location>
        <begin position="351"/>
        <end position="370"/>
    </location>
</feature>
<evidence type="ECO:0000256" key="8">
    <source>
        <dbReference type="SAM" id="Phobius"/>
    </source>
</evidence>
<evidence type="ECO:0000256" key="1">
    <source>
        <dbReference type="ARBA" id="ARBA00004141"/>
    </source>
</evidence>
<organism evidence="10 11">
    <name type="scientific">Wallemia hederae</name>
    <dbReference type="NCBI Taxonomy" id="1540922"/>
    <lineage>
        <taxon>Eukaryota</taxon>
        <taxon>Fungi</taxon>
        <taxon>Dikarya</taxon>
        <taxon>Basidiomycota</taxon>
        <taxon>Wallemiomycotina</taxon>
        <taxon>Wallemiomycetes</taxon>
        <taxon>Wallemiales</taxon>
        <taxon>Wallemiaceae</taxon>
        <taxon>Wallemia</taxon>
    </lineage>
</organism>
<comment type="similarity">
    <text evidence="2">Belongs to the major facilitator superfamily. Sugar transporter (TC 2.A.1.1) family.</text>
</comment>
<dbReference type="SUPFAM" id="SSF103473">
    <property type="entry name" value="MFS general substrate transporter"/>
    <property type="match status" value="1"/>
</dbReference>
<evidence type="ECO:0000256" key="2">
    <source>
        <dbReference type="ARBA" id="ARBA00010992"/>
    </source>
</evidence>
<gene>
    <name evidence="10" type="ORF">E3P99_03733</name>
</gene>
<feature type="transmembrane region" description="Helical" evidence="8">
    <location>
        <begin position="516"/>
        <end position="536"/>
    </location>
</feature>
<dbReference type="InterPro" id="IPR003663">
    <property type="entry name" value="Sugar/inositol_transpt"/>
</dbReference>
<sequence>MKFFEKEKEAQTQHVEDRIVEAEQIENIEAAKGSSSIKGIFENPYVTFVACTATLGGCCFGMEQASISNVLAMESFKNDFRDVLDADIKGVLVASLLIAAIFGSLIGGPAADSKYLGRKWFISISLCVFMLGVAIQTAAQDIAWLYGGRVVAGLALGALTECIPMYISEIAPANLRGSLVCVQQLSITFGIMIIFWISYGTSFIGGMYCNPELGSTGRYTGEPEAGQNEPSFNPPADLPADGVCRQSDASWRITFALQALPALLFWVALFFMPQSPRFLLSLGKEAEARATLAKLRRRDEHDHVVDAEVIEVKAEVMFNARVKEQYAHKNSMSRALEPYKALFRKGNRKRLFCGAFTMFLQQFIGPNAMYAPSLLGQAGLQGNNIRTLGTGVYGIVNFAATIPTVLIVDKVGRRPLLIIGAVGCFISHFIVASLLAGYDENLPQDAGYTAIVFLFFFCVFSAISFSPIGWLLPSEVFPMSLRSTGVSITTAITWTSNMIIGIATPSMMTGITSYGTFYFFGAWSAVAIAFSIFILPETKGLTLEQMDKAFPGANNAVYEKEMMAQIYQELGHVATLDK</sequence>